<organism evidence="8 9">
    <name type="scientific">Stylonychia lemnae</name>
    <name type="common">Ciliate</name>
    <dbReference type="NCBI Taxonomy" id="5949"/>
    <lineage>
        <taxon>Eukaryota</taxon>
        <taxon>Sar</taxon>
        <taxon>Alveolata</taxon>
        <taxon>Ciliophora</taxon>
        <taxon>Intramacronucleata</taxon>
        <taxon>Spirotrichea</taxon>
        <taxon>Stichotrichia</taxon>
        <taxon>Sporadotrichida</taxon>
        <taxon>Oxytrichidae</taxon>
        <taxon>Stylonychinae</taxon>
        <taxon>Stylonychia</taxon>
    </lineage>
</organism>
<accession>A0A078B3R8</accession>
<dbReference type="Pfam" id="PF00583">
    <property type="entry name" value="Acetyltransf_1"/>
    <property type="match status" value="1"/>
</dbReference>
<dbReference type="SUPFAM" id="SSF55729">
    <property type="entry name" value="Acyl-CoA N-acyltransferases (Nat)"/>
    <property type="match status" value="1"/>
</dbReference>
<dbReference type="CDD" id="cd04301">
    <property type="entry name" value="NAT_SF"/>
    <property type="match status" value="1"/>
</dbReference>
<keyword evidence="4" id="KW-0012">Acyltransferase</keyword>
<evidence type="ECO:0000313" key="9">
    <source>
        <dbReference type="Proteomes" id="UP000039865"/>
    </source>
</evidence>
<evidence type="ECO:0000256" key="4">
    <source>
        <dbReference type="ARBA" id="ARBA00023315"/>
    </source>
</evidence>
<evidence type="ECO:0000259" key="6">
    <source>
        <dbReference type="Pfam" id="PF00583"/>
    </source>
</evidence>
<dbReference type="Proteomes" id="UP000039865">
    <property type="component" value="Unassembled WGS sequence"/>
</dbReference>
<evidence type="ECO:0000256" key="5">
    <source>
        <dbReference type="ARBA" id="ARBA00048017"/>
    </source>
</evidence>
<dbReference type="GO" id="GO:0000781">
    <property type="term" value="C:chromosome, telomeric region"/>
    <property type="evidence" value="ECO:0007669"/>
    <property type="project" value="GOC"/>
</dbReference>
<reference evidence="8 9" key="1">
    <citation type="submission" date="2014-06" db="EMBL/GenBank/DDBJ databases">
        <authorList>
            <person name="Swart Estienne"/>
        </authorList>
    </citation>
    <scope>NUCLEOTIDE SEQUENCE [LARGE SCALE GENOMIC DNA]</scope>
    <source>
        <strain evidence="8 9">130c</strain>
    </source>
</reference>
<dbReference type="InterPro" id="IPR017380">
    <property type="entry name" value="Hist_AcTrfase_B-typ_cat-su"/>
</dbReference>
<keyword evidence="9" id="KW-1185">Reference proteome</keyword>
<dbReference type="InterPro" id="IPR016181">
    <property type="entry name" value="Acyl_CoA_acyltransferase"/>
</dbReference>
<dbReference type="OMA" id="WTCDAND"/>
<sequence>MKRKFYEISNTGQDQLFGQETKRRKIESQRVGDFIVDAKNSVNFRLSSDINQLEDQSITSQFFSPKFLHTIFGEKERISGYEGLSVDITFSKKRLLPFLQISYENKAPAFANVDNIEELFQKQFGRIYDKPEQFIERLNEEDNIPPWGERISDFTGEKEVNKCFINKIGLENELFHEQNFYLQSILPFFIDGASVIEPSPFWKYFLVYEHGSHNLLAYATVFEAHHNAEKFRAKISQVFVLPPYQRQGLGQKLYQTMYDHYVKDQPKCFEVIVEDSSDEFQRLQDQINSESYLKLNKQLVSTLSGLPISNVINNADQLKIFTLTKQQVEQFARDLKVPQATVLRLHDLAVYSFLGNNTNVLTAYRINIKKRYYVRCAKSYMELFKNVGNQLFDSKGGLNEPYVYNEQLEEDPFCRNEDEEERKDQKAIEGERVLTQEAVKIELKNIYNTLIEGYDQLKSKVNALVTQNLLHQKLA</sequence>
<gene>
    <name evidence="8" type="primary">Contig15155.g16152</name>
    <name evidence="8" type="ORF">STYLEM_17270</name>
</gene>
<dbReference type="EMBL" id="CCKQ01016278">
    <property type="protein sequence ID" value="CDW88153.1"/>
    <property type="molecule type" value="Genomic_DNA"/>
</dbReference>
<dbReference type="Pfam" id="PF10394">
    <property type="entry name" value="Hat1_N"/>
    <property type="match status" value="1"/>
</dbReference>
<evidence type="ECO:0000313" key="8">
    <source>
        <dbReference type="EMBL" id="CDW88153.1"/>
    </source>
</evidence>
<dbReference type="AlphaFoldDB" id="A0A078B3R8"/>
<dbReference type="InterPro" id="IPR037113">
    <property type="entry name" value="Hat1_N_sf"/>
</dbReference>
<dbReference type="PANTHER" id="PTHR12046">
    <property type="entry name" value="HISTONE ACETYLTRANSFERASE TYPE B CATALYTIC SUBUNIT"/>
    <property type="match status" value="1"/>
</dbReference>
<dbReference type="InParanoid" id="A0A078B3R8"/>
<name>A0A078B3R8_STYLE</name>
<feature type="domain" description="N-acetyltransferase" evidence="6">
    <location>
        <begin position="198"/>
        <end position="268"/>
    </location>
</feature>
<dbReference type="Gene3D" id="3.40.630.30">
    <property type="match status" value="1"/>
</dbReference>
<dbReference type="Gene3D" id="3.90.360.10">
    <property type="entry name" value="Histone acetyl transferase 1 (HAT1), N-terminal domain"/>
    <property type="match status" value="1"/>
</dbReference>
<comment type="similarity">
    <text evidence="1">Belongs to the HAT1 family.</text>
</comment>
<dbReference type="GO" id="GO:0031509">
    <property type="term" value="P:subtelomeric heterochromatin formation"/>
    <property type="evidence" value="ECO:0007669"/>
    <property type="project" value="InterPro"/>
</dbReference>
<protein>
    <recommendedName>
        <fullName evidence="2">histone acetyltransferase</fullName>
        <ecNumber evidence="2">2.3.1.48</ecNumber>
    </recommendedName>
</protein>
<dbReference type="GO" id="GO:0004402">
    <property type="term" value="F:histone acetyltransferase activity"/>
    <property type="evidence" value="ECO:0007669"/>
    <property type="project" value="InterPro"/>
</dbReference>
<evidence type="ECO:0000256" key="1">
    <source>
        <dbReference type="ARBA" id="ARBA00010543"/>
    </source>
</evidence>
<dbReference type="GO" id="GO:0005634">
    <property type="term" value="C:nucleus"/>
    <property type="evidence" value="ECO:0007669"/>
    <property type="project" value="InterPro"/>
</dbReference>
<dbReference type="InterPro" id="IPR019467">
    <property type="entry name" value="Hat1_N"/>
</dbReference>
<proteinExistence type="inferred from homology"/>
<dbReference type="EC" id="2.3.1.48" evidence="2"/>
<comment type="catalytic activity">
    <reaction evidence="5">
        <text>L-lysyl-[protein] + acetyl-CoA = N(6)-acetyl-L-lysyl-[protein] + CoA + H(+)</text>
        <dbReference type="Rhea" id="RHEA:45948"/>
        <dbReference type="Rhea" id="RHEA-COMP:9752"/>
        <dbReference type="Rhea" id="RHEA-COMP:10731"/>
        <dbReference type="ChEBI" id="CHEBI:15378"/>
        <dbReference type="ChEBI" id="CHEBI:29969"/>
        <dbReference type="ChEBI" id="CHEBI:57287"/>
        <dbReference type="ChEBI" id="CHEBI:57288"/>
        <dbReference type="ChEBI" id="CHEBI:61930"/>
        <dbReference type="EC" id="2.3.1.48"/>
    </reaction>
</comment>
<keyword evidence="3 8" id="KW-0808">Transferase</keyword>
<dbReference type="OrthoDB" id="10253098at2759"/>
<evidence type="ECO:0000256" key="2">
    <source>
        <dbReference type="ARBA" id="ARBA00013184"/>
    </source>
</evidence>
<evidence type="ECO:0000256" key="3">
    <source>
        <dbReference type="ARBA" id="ARBA00022679"/>
    </source>
</evidence>
<dbReference type="InterPro" id="IPR000182">
    <property type="entry name" value="GNAT_dom"/>
</dbReference>
<feature type="domain" description="Histone acetyl transferase HAT1 N-terminal" evidence="7">
    <location>
        <begin position="35"/>
        <end position="191"/>
    </location>
</feature>
<evidence type="ECO:0000259" key="7">
    <source>
        <dbReference type="Pfam" id="PF10394"/>
    </source>
</evidence>